<keyword evidence="9 10" id="KW-0624">Polysaccharide degradation</keyword>
<evidence type="ECO:0000256" key="1">
    <source>
        <dbReference type="ARBA" id="ARBA00000405"/>
    </source>
</evidence>
<name>A0A436ZTE1_ARTFL</name>
<comment type="similarity">
    <text evidence="3 10">Belongs to the glycosyl hydrolase 75 family.</text>
</comment>
<dbReference type="Proteomes" id="UP000283090">
    <property type="component" value="Unassembled WGS sequence"/>
</dbReference>
<dbReference type="EMBL" id="SAEB01000009">
    <property type="protein sequence ID" value="RVD82095.1"/>
    <property type="molecule type" value="Genomic_DNA"/>
</dbReference>
<proteinExistence type="inferred from homology"/>
<evidence type="ECO:0000256" key="4">
    <source>
        <dbReference type="ARBA" id="ARBA00022525"/>
    </source>
</evidence>
<dbReference type="PANTHER" id="PTHR42061">
    <property type="entry name" value="ENDO-CHITOSANASE"/>
    <property type="match status" value="1"/>
</dbReference>
<keyword evidence="5" id="KW-0732">Signal</keyword>
<dbReference type="OrthoDB" id="4756206at2759"/>
<dbReference type="AlphaFoldDB" id="A0A436ZTE1"/>
<dbReference type="Pfam" id="PF07335">
    <property type="entry name" value="Glyco_hydro_75"/>
    <property type="match status" value="1"/>
</dbReference>
<dbReference type="GO" id="GO:0000272">
    <property type="term" value="P:polysaccharide catabolic process"/>
    <property type="evidence" value="ECO:0007669"/>
    <property type="project" value="UniProtKB-KW"/>
</dbReference>
<comment type="function">
    <text evidence="10">Chitosanase catalyzing the endo-type cleavage of chitosan, the deacylated form of chitin. Chitosanase may be crucial in the degradation of the deacetylated portion of chitin in the fungal cell wall.</text>
</comment>
<dbReference type="InterPro" id="IPR009939">
    <property type="entry name" value="Chitosanase_fungal"/>
</dbReference>
<comment type="caution">
    <text evidence="11">The sequence shown here is derived from an EMBL/GenBank/DDBJ whole genome shotgun (WGS) entry which is preliminary data.</text>
</comment>
<dbReference type="PANTHER" id="PTHR42061:SF6">
    <property type="entry name" value="ENDO-CHITOSANASE"/>
    <property type="match status" value="1"/>
</dbReference>
<evidence type="ECO:0000313" key="12">
    <source>
        <dbReference type="Proteomes" id="UP000283090"/>
    </source>
</evidence>
<evidence type="ECO:0000256" key="3">
    <source>
        <dbReference type="ARBA" id="ARBA00007799"/>
    </source>
</evidence>
<reference evidence="11 12" key="1">
    <citation type="submission" date="2019-01" db="EMBL/GenBank/DDBJ databases">
        <title>Intercellular communication is required for trap formation in the nematode-trapping fungus Duddingtonia flagrans.</title>
        <authorList>
            <person name="Youssar L."/>
            <person name="Wernet V."/>
            <person name="Hensel N."/>
            <person name="Hildebrandt H.-G."/>
            <person name="Fischer R."/>
        </authorList>
    </citation>
    <scope>NUCLEOTIDE SEQUENCE [LARGE SCALE GENOMIC DNA]</scope>
    <source>
        <strain evidence="11 12">CBS H-5679</strain>
    </source>
</reference>
<evidence type="ECO:0000256" key="10">
    <source>
        <dbReference type="RuleBase" id="RU361208"/>
    </source>
</evidence>
<protein>
    <recommendedName>
        <fullName evidence="10">Endo-chitosanase</fullName>
        <ecNumber evidence="10">3.2.1.132</ecNumber>
    </recommendedName>
</protein>
<keyword evidence="7" id="KW-0119">Carbohydrate metabolism</keyword>
<dbReference type="GO" id="GO:0005576">
    <property type="term" value="C:extracellular region"/>
    <property type="evidence" value="ECO:0007669"/>
    <property type="project" value="UniProtKB-SubCell"/>
</dbReference>
<dbReference type="GeneID" id="93588842"/>
<evidence type="ECO:0000256" key="7">
    <source>
        <dbReference type="ARBA" id="ARBA00023277"/>
    </source>
</evidence>
<sequence length="516" mass="53180">MGEVGFFNTTFRYGLLRLRPDHRRLRSGTTVHASISPCEALPLHKLMFSHAPDSPVHVASRIISLLRILISPPPVKSPVSARSSRQGMWSVSPSITTSKLIRPNLISHSPAFIKMVIKSAALATLLAVTASAWTVPSNLQTFYNNVKNGGCKSYAGGKSNLNDGQGHSGFGFCTDTANVVYLTGKNSLGDMDVDCDGASNCGGLSGDWQAGTSFDDILASKKYGIKTLDASVHQFSVLGTCNLNLEGLISPLALVAVVCNNQLFYSVWGDTNGCDDNNFTGEASISLAQLCFPNEGLNGNKGHTAHDVLYLAFTGSDAVVGPSNANWKTKSASEFQNSLKTFGDSILTNKFGSTVPSNPGNPGTGTCTWVGHCAGATCKTSDDCDGDLECKSGVCGGSSGGTTPPATCSWVGHCAGATCKTNDDCDGDLECKGGACGGSSGGTTPPATCSWVGHCAGATCKTNDDCDGSLECKSGVCGGSTPPATCSWAGHCAGASCKSDDDCSDDLACKSGKCAA</sequence>
<keyword evidence="12" id="KW-1185">Reference proteome</keyword>
<accession>A0A436ZTE1</accession>
<dbReference type="RefSeq" id="XP_067487639.1">
    <property type="nucleotide sequence ID" value="XM_067635976.1"/>
</dbReference>
<organism evidence="11 12">
    <name type="scientific">Arthrobotrys flagrans</name>
    <name type="common">Nematode-trapping fungus</name>
    <name type="synonym">Trichothecium flagrans</name>
    <dbReference type="NCBI Taxonomy" id="97331"/>
    <lineage>
        <taxon>Eukaryota</taxon>
        <taxon>Fungi</taxon>
        <taxon>Dikarya</taxon>
        <taxon>Ascomycota</taxon>
        <taxon>Pezizomycotina</taxon>
        <taxon>Orbiliomycetes</taxon>
        <taxon>Orbiliales</taxon>
        <taxon>Orbiliaceae</taxon>
        <taxon>Arthrobotrys</taxon>
    </lineage>
</organism>
<comment type="catalytic activity">
    <reaction evidence="1 10">
        <text>Endohydrolysis of beta-(1-&gt;4)-linkages between D-glucosamine residues in a partly acetylated chitosan.</text>
        <dbReference type="EC" id="3.2.1.132"/>
    </reaction>
</comment>
<keyword evidence="6 10" id="KW-0378">Hydrolase</keyword>
<keyword evidence="4" id="KW-0964">Secreted</keyword>
<evidence type="ECO:0000256" key="8">
    <source>
        <dbReference type="ARBA" id="ARBA00023295"/>
    </source>
</evidence>
<evidence type="ECO:0000256" key="6">
    <source>
        <dbReference type="ARBA" id="ARBA00022801"/>
    </source>
</evidence>
<dbReference type="EC" id="3.2.1.132" evidence="10"/>
<evidence type="ECO:0000313" key="11">
    <source>
        <dbReference type="EMBL" id="RVD82095.1"/>
    </source>
</evidence>
<dbReference type="GO" id="GO:0016977">
    <property type="term" value="F:chitosanase activity"/>
    <property type="evidence" value="ECO:0007669"/>
    <property type="project" value="UniProtKB-EC"/>
</dbReference>
<comment type="subcellular location">
    <subcellularLocation>
        <location evidence="2 10">Secreted</location>
    </subcellularLocation>
</comment>
<evidence type="ECO:0000256" key="5">
    <source>
        <dbReference type="ARBA" id="ARBA00022729"/>
    </source>
</evidence>
<dbReference type="VEuPathDB" id="FungiDB:DFL_006531"/>
<evidence type="ECO:0000256" key="2">
    <source>
        <dbReference type="ARBA" id="ARBA00004613"/>
    </source>
</evidence>
<keyword evidence="8 10" id="KW-0326">Glycosidase</keyword>
<evidence type="ECO:0000256" key="9">
    <source>
        <dbReference type="ARBA" id="ARBA00023326"/>
    </source>
</evidence>
<gene>
    <name evidence="11" type="ORF">DFL_006531</name>
</gene>